<reference evidence="2 3" key="1">
    <citation type="submission" date="2017-09" db="EMBL/GenBank/DDBJ databases">
        <title>Depth-based differentiation of microbial function through sediment-hosted aquifers and enrichment of novel symbionts in the deep terrestrial subsurface.</title>
        <authorList>
            <person name="Probst A.J."/>
            <person name="Ladd B."/>
            <person name="Jarett J.K."/>
            <person name="Geller-Mcgrath D.E."/>
            <person name="Sieber C.M."/>
            <person name="Emerson J.B."/>
            <person name="Anantharaman K."/>
            <person name="Thomas B.C."/>
            <person name="Malmstrom R."/>
            <person name="Stieglmeier M."/>
            <person name="Klingl A."/>
            <person name="Woyke T."/>
            <person name="Ryan C.M."/>
            <person name="Banfield J.F."/>
        </authorList>
    </citation>
    <scope>NUCLEOTIDE SEQUENCE [LARGE SCALE GENOMIC DNA]</scope>
    <source>
        <strain evidence="2">CG17_big_fil_post_rev_8_21_14_2_50_48_46</strain>
    </source>
</reference>
<gene>
    <name evidence="2" type="ORF">COW36_18955</name>
</gene>
<feature type="region of interest" description="Disordered" evidence="1">
    <location>
        <begin position="1"/>
        <end position="159"/>
    </location>
</feature>
<dbReference type="Proteomes" id="UP000231019">
    <property type="component" value="Unassembled WGS sequence"/>
</dbReference>
<sequence>MTGSINFRNLSQAAPVRPSAPLQRTAAPSKPETSAPAERKFSPTELAKPGGGVHMAEDEMQAHIEQALSDSPVLNDQEAPLIDPEHLDAAPEEVAESTEVKATEESEASNESEELEETEEGAEAEEEAELEAPEMDAPEEAEDYLDQESESENEAGEPSENLADYLKEELYKFQKDRLLPDKRLAHLIVQAGRSRKVEVAVAIETQIGGLAAVLAGMRGDFIFLSGTNAGSVIDHIGVARNQPFIFQAFRQALLNHLSLPQIDCVLLDLEFVPLAQRPAVLAVLKEKPASKKILVFQGPGKLLWK</sequence>
<feature type="compositionally biased region" description="Acidic residues" evidence="1">
    <location>
        <begin position="105"/>
        <end position="157"/>
    </location>
</feature>
<evidence type="ECO:0000256" key="1">
    <source>
        <dbReference type="SAM" id="MobiDB-lite"/>
    </source>
</evidence>
<proteinExistence type="predicted"/>
<accession>A0A2M7G055</accession>
<protein>
    <submittedName>
        <fullName evidence="2">Uncharacterized protein</fullName>
    </submittedName>
</protein>
<feature type="compositionally biased region" description="Polar residues" evidence="1">
    <location>
        <begin position="1"/>
        <end position="12"/>
    </location>
</feature>
<comment type="caution">
    <text evidence="2">The sequence shown here is derived from an EMBL/GenBank/DDBJ whole genome shotgun (WGS) entry which is preliminary data.</text>
</comment>
<organism evidence="2 3">
    <name type="scientific">bacterium (Candidatus Blackallbacteria) CG17_big_fil_post_rev_8_21_14_2_50_48_46</name>
    <dbReference type="NCBI Taxonomy" id="2014261"/>
    <lineage>
        <taxon>Bacteria</taxon>
        <taxon>Candidatus Blackallbacteria</taxon>
    </lineage>
</organism>
<dbReference type="AlphaFoldDB" id="A0A2M7G055"/>
<dbReference type="EMBL" id="PFFQ01000054">
    <property type="protein sequence ID" value="PIW15007.1"/>
    <property type="molecule type" value="Genomic_DNA"/>
</dbReference>
<name>A0A2M7G055_9BACT</name>
<evidence type="ECO:0000313" key="2">
    <source>
        <dbReference type="EMBL" id="PIW15007.1"/>
    </source>
</evidence>
<evidence type="ECO:0000313" key="3">
    <source>
        <dbReference type="Proteomes" id="UP000231019"/>
    </source>
</evidence>